<feature type="domain" description="BEACH-type PH" evidence="5">
    <location>
        <begin position="1260"/>
        <end position="1382"/>
    </location>
</feature>
<dbReference type="Pfam" id="PF23295">
    <property type="entry name" value="Arm_4"/>
    <property type="match status" value="1"/>
</dbReference>
<dbReference type="PROSITE" id="PS50294">
    <property type="entry name" value="WD_REPEATS_REGION"/>
    <property type="match status" value="1"/>
</dbReference>
<dbReference type="Gene3D" id="1.10.1540.10">
    <property type="entry name" value="BEACH domain"/>
    <property type="match status" value="1"/>
</dbReference>
<evidence type="ECO:0008006" key="8">
    <source>
        <dbReference type="Google" id="ProtNLM"/>
    </source>
</evidence>
<dbReference type="CDD" id="cd06071">
    <property type="entry name" value="Beach"/>
    <property type="match status" value="1"/>
</dbReference>
<reference evidence="7" key="2">
    <citation type="submission" date="2015-01" db="EMBL/GenBank/DDBJ databases">
        <title>Evolutionary Origins and Diversification of the Mycorrhizal Mutualists.</title>
        <authorList>
            <consortium name="DOE Joint Genome Institute"/>
            <consortium name="Mycorrhizal Genomics Consortium"/>
            <person name="Kohler A."/>
            <person name="Kuo A."/>
            <person name="Nagy L.G."/>
            <person name="Floudas D."/>
            <person name="Copeland A."/>
            <person name="Barry K.W."/>
            <person name="Cichocki N."/>
            <person name="Veneault-Fourrey C."/>
            <person name="LaButti K."/>
            <person name="Lindquist E.A."/>
            <person name="Lipzen A."/>
            <person name="Lundell T."/>
            <person name="Morin E."/>
            <person name="Murat C."/>
            <person name="Riley R."/>
            <person name="Ohm R."/>
            <person name="Sun H."/>
            <person name="Tunlid A."/>
            <person name="Henrissat B."/>
            <person name="Grigoriev I.V."/>
            <person name="Hibbett D.S."/>
            <person name="Martin F."/>
        </authorList>
    </citation>
    <scope>NUCLEOTIDE SEQUENCE [LARGE SCALE GENOMIC DNA]</scope>
    <source>
        <strain evidence="7">F 1598</strain>
    </source>
</reference>
<dbReference type="SUPFAM" id="SSF50978">
    <property type="entry name" value="WD40 repeat-like"/>
    <property type="match status" value="1"/>
</dbReference>
<dbReference type="Pfam" id="PF00400">
    <property type="entry name" value="WD40"/>
    <property type="match status" value="1"/>
</dbReference>
<protein>
    <recommendedName>
        <fullName evidence="8">Beach-domain-containing protein</fullName>
    </recommendedName>
</protein>
<dbReference type="InterPro" id="IPR013320">
    <property type="entry name" value="ConA-like_dom_sf"/>
</dbReference>
<evidence type="ECO:0000313" key="7">
    <source>
        <dbReference type="Proteomes" id="UP000054166"/>
    </source>
</evidence>
<feature type="domain" description="BEACH" evidence="4">
    <location>
        <begin position="1414"/>
        <end position="1703"/>
    </location>
</feature>
<gene>
    <name evidence="6" type="ORF">PILCRDRAFT_72159</name>
</gene>
<dbReference type="SMART" id="SM00320">
    <property type="entry name" value="WD40"/>
    <property type="match status" value="4"/>
</dbReference>
<evidence type="ECO:0000256" key="3">
    <source>
        <dbReference type="PROSITE-ProRule" id="PRU00221"/>
    </source>
</evidence>
<dbReference type="InterPro" id="IPR036372">
    <property type="entry name" value="BEACH_dom_sf"/>
</dbReference>
<sequence>MLRSLLTPLRARFDVSPSRPDAAFEPVAPAEDELTPEDFARDVLVELMRNSVESLKGADNVRSRTEVLAEIQRIMLQDATTKDVFKELDGFLVLMSVLSTVQTAREGPVIEPEDQVLSDVQECSRLVFTLASEAMYEHKENSDYFRDHVGYDALFQAVQGLISDPKTVEETLGFLLSLALHNFSVSGIFGGLQGTDQTTVDSRLSDVDPLLGRIILPGAIRVLWDILPQLPGNDPAIRYAIYKLFEQLVYLNHRNQVVFSSLGLIKPLLSLFNQHRNDPSANDKEKHVLQKLLRRILDIGATTAESRLIFQQVVKDDDTLDTDVLEIIRTGMKARWPEHFSMESPATLVLKEEGIRGMPMTGFTYMIWLWIEKAPANGAATLFSFSMAGRTLLKLALRHNGQLELASTGNREAAVFSKSNLPKARWTHVTLVHYPHRVSNPSIRLFIDGVLNDTLNWPYPRAEGAPQTGTYTVGDENAKMSWSIASSYLLSVPLADDLPRLIHHLGPRYCGTFQDPYLVKFLTYEASTSLNMFLAAVATKVSSPAEISPLVKAVKDGLGVPESSLIFLMSPSSVRDELRIGTSQQNSLPVTPSSAFFLSQVQKPVRRGVEEKGDIFSADVSCLDMALWKIGGAAISLRLVQVANTPHELSRTLGILIDGLRNNWQNSEDMERLRGYEILANILRTKSQMINMTGFETLFEFLGLNFRSPDLSTVVNSVAYRAIALDFELWARTRKEVQRVHLEHFITLLQTSRFKKFNSKQRFSKLGLVRKLLFVLQTEWYSHDTIPFVVDSLRAVAQANFSADDAIKPIISYLAANLHEAPVTSPQSVMSRIDYGHHREKAEQVMESLLSILAVPACYTKFTATLPLTRIFLRLISMSLGISSSFSRKFELVSGWSILRIVLPCAWDPAVHEATFDILLGRVAEKNASHMASTTVVCSHIVPAIFVALHRGLDAVAHRPKITGDTDAGTSSPASLMTESSMEVLVEELIDLHASSPTFRQVFRSQQTTQLFVDAYKAFVTAVSSSTDINPRAIKLLEKISHFSSTLSLDNDVAGPQKRDILDTLQSAETIYNPNCTKKPPVDPELIADRKARRLRVSSSKLSVQVGERTTNKSMARMHEWRNSIMVTERKRLRKTVLDLREHHRQVSRLNEWALILVSERGLWAHPGRHRAWRLDETEGPYRIRKKLEPQNEEPSSRVDGMEQIRDVKQPDADAQSVFQVEVPPWAESYEISATDANDDQQLAEEVTEDKHRRVRHELEPGDVIEAVTTVARIDGVDSSPGLLIFGRTHLYMLDGLVESDDGEVIDALEAPKKLFFVPGSIVELKGPQRAQRWAHEQVSSFSDRTFLFRDVALEIYFKDSRSLLVVFLDKKRRLEMDQRLSASISYRGASESFTPGTGLLKTPLLGKMSAKVMSGFRADALSTAQRKWQTREISNFTYLSIINQISGRTPSDATQYPIFPWILKDYTSDALDLTSPDSYRDLTKPMGALTLARCEAAATRYVNLESVGEQPFHYGTHFSSSMIVCHFLIRLAPFTNMFKTLQGGDWDLPDRLFSDVARAYDSAATDVRGDVRELIPEFFTCPEFLENLANIDFGVQQNNGERIHDAKLPPWAKQDPLLFIILNRKALESDHVSEHLPAWIDLIWGCKQRDPSSLNVFHPLSYEGSIDLDSIMDELEREATVGIIHNFGQTPRKLFNSPHPARYMHGLTSLPIGNLHGIEEDGHLLVQESRPVKDLGTNCTVRELILDNIGEKIIPCPEGVLCVPSYPHEQVEWGPRRVGIRGGGELRVVVDQKVVQVVEAAFCTCAAFSDPNNLVTGSSDHTVRLWRVCRGAQSAAAANAKDGVMNVTLSHIMRVHTAEVLSVTASRAWSVAVSASKDGSAAIWDLNKGVYVRSIWHGEGDESEVHLVAVNESTGYIATCSRYKLCLHTINARPMATLDLSSSASISPLPPITSLAFHEREYSRMGVLATGGSDGTITLRTWGTDGTPAGEKAKWEFLTMRKLDVMHSERDRSPCVTSLKFIGESLCHGEDTGKTYLWTLPD</sequence>
<dbReference type="InterPro" id="IPR016024">
    <property type="entry name" value="ARM-type_fold"/>
</dbReference>
<evidence type="ECO:0000256" key="2">
    <source>
        <dbReference type="ARBA" id="ARBA00022737"/>
    </source>
</evidence>
<dbReference type="PROSITE" id="PS00678">
    <property type="entry name" value="WD_REPEATS_1"/>
    <property type="match status" value="1"/>
</dbReference>
<dbReference type="Pfam" id="PF02138">
    <property type="entry name" value="Beach"/>
    <property type="match status" value="1"/>
</dbReference>
<evidence type="ECO:0000259" key="5">
    <source>
        <dbReference type="PROSITE" id="PS51783"/>
    </source>
</evidence>
<dbReference type="SUPFAM" id="SSF50729">
    <property type="entry name" value="PH domain-like"/>
    <property type="match status" value="1"/>
</dbReference>
<dbReference type="InterPro" id="IPR036322">
    <property type="entry name" value="WD40_repeat_dom_sf"/>
</dbReference>
<dbReference type="Gene3D" id="1.25.10.10">
    <property type="entry name" value="Leucine-rich Repeat Variant"/>
    <property type="match status" value="1"/>
</dbReference>
<dbReference type="Gene3D" id="2.130.10.10">
    <property type="entry name" value="YVTN repeat-like/Quinoprotein amine dehydrogenase"/>
    <property type="match status" value="1"/>
</dbReference>
<organism evidence="6 7">
    <name type="scientific">Piloderma croceum (strain F 1598)</name>
    <dbReference type="NCBI Taxonomy" id="765440"/>
    <lineage>
        <taxon>Eukaryota</taxon>
        <taxon>Fungi</taxon>
        <taxon>Dikarya</taxon>
        <taxon>Basidiomycota</taxon>
        <taxon>Agaricomycotina</taxon>
        <taxon>Agaricomycetes</taxon>
        <taxon>Agaricomycetidae</taxon>
        <taxon>Atheliales</taxon>
        <taxon>Atheliaceae</taxon>
        <taxon>Piloderma</taxon>
    </lineage>
</organism>
<reference evidence="6 7" key="1">
    <citation type="submission" date="2014-04" db="EMBL/GenBank/DDBJ databases">
        <authorList>
            <consortium name="DOE Joint Genome Institute"/>
            <person name="Kuo A."/>
            <person name="Tarkka M."/>
            <person name="Buscot F."/>
            <person name="Kohler A."/>
            <person name="Nagy L.G."/>
            <person name="Floudas D."/>
            <person name="Copeland A."/>
            <person name="Barry K.W."/>
            <person name="Cichocki N."/>
            <person name="Veneault-Fourrey C."/>
            <person name="LaButti K."/>
            <person name="Lindquist E.A."/>
            <person name="Lipzen A."/>
            <person name="Lundell T."/>
            <person name="Morin E."/>
            <person name="Murat C."/>
            <person name="Sun H."/>
            <person name="Tunlid A."/>
            <person name="Henrissat B."/>
            <person name="Grigoriev I.V."/>
            <person name="Hibbett D.S."/>
            <person name="Martin F."/>
            <person name="Nordberg H.P."/>
            <person name="Cantor M.N."/>
            <person name="Hua S.X."/>
        </authorList>
    </citation>
    <scope>NUCLEOTIDE SEQUENCE [LARGE SCALE GENOMIC DNA]</scope>
    <source>
        <strain evidence="6 7">F 1598</strain>
    </source>
</reference>
<dbReference type="Proteomes" id="UP000054166">
    <property type="component" value="Unassembled WGS sequence"/>
</dbReference>
<dbReference type="InterPro" id="IPR019775">
    <property type="entry name" value="WD40_repeat_CS"/>
</dbReference>
<keyword evidence="7" id="KW-1185">Reference proteome</keyword>
<dbReference type="EMBL" id="KN833000">
    <property type="protein sequence ID" value="KIM81177.1"/>
    <property type="molecule type" value="Genomic_DNA"/>
</dbReference>
<feature type="repeat" description="WD" evidence="3">
    <location>
        <begin position="1854"/>
        <end position="1895"/>
    </location>
</feature>
<dbReference type="InParanoid" id="A0A0C3BV36"/>
<dbReference type="InterPro" id="IPR001680">
    <property type="entry name" value="WD40_rpt"/>
</dbReference>
<keyword evidence="1 3" id="KW-0853">WD repeat</keyword>
<dbReference type="SMART" id="SM01026">
    <property type="entry name" value="Beach"/>
    <property type="match status" value="1"/>
</dbReference>
<dbReference type="FunCoup" id="A0A0C3BV36">
    <property type="interactions" value="67"/>
</dbReference>
<dbReference type="InterPro" id="IPR011993">
    <property type="entry name" value="PH-like_dom_sf"/>
</dbReference>
<accession>A0A0C3BV36</accession>
<dbReference type="HOGENOM" id="CLU_000175_1_1_1"/>
<keyword evidence="2" id="KW-0677">Repeat</keyword>
<dbReference type="InterPro" id="IPR015943">
    <property type="entry name" value="WD40/YVTN_repeat-like_dom_sf"/>
</dbReference>
<dbReference type="SUPFAM" id="SSF81837">
    <property type="entry name" value="BEACH domain"/>
    <property type="match status" value="1"/>
</dbReference>
<dbReference type="STRING" id="765440.A0A0C3BV36"/>
<dbReference type="PROSITE" id="PS50197">
    <property type="entry name" value="BEACH"/>
    <property type="match status" value="1"/>
</dbReference>
<dbReference type="Gene3D" id="2.60.120.200">
    <property type="match status" value="1"/>
</dbReference>
<dbReference type="PANTHER" id="PTHR46108:SF4">
    <property type="entry name" value="BLUE CHEESE"/>
    <property type="match status" value="1"/>
</dbReference>
<dbReference type="InterPro" id="IPR011989">
    <property type="entry name" value="ARM-like"/>
</dbReference>
<dbReference type="Gene3D" id="2.30.29.30">
    <property type="entry name" value="Pleckstrin-homology domain (PH domain)/Phosphotyrosine-binding domain (PTB)"/>
    <property type="match status" value="1"/>
</dbReference>
<dbReference type="InterPro" id="IPR051944">
    <property type="entry name" value="BEACH_domain_protein"/>
</dbReference>
<dbReference type="PROSITE" id="PS50082">
    <property type="entry name" value="WD_REPEATS_2"/>
    <property type="match status" value="2"/>
</dbReference>
<proteinExistence type="predicted"/>
<dbReference type="SUPFAM" id="SSF49899">
    <property type="entry name" value="Concanavalin A-like lectins/glucanases"/>
    <property type="match status" value="1"/>
</dbReference>
<dbReference type="PROSITE" id="PS51783">
    <property type="entry name" value="PH_BEACH"/>
    <property type="match status" value="1"/>
</dbReference>
<dbReference type="InterPro" id="IPR000409">
    <property type="entry name" value="BEACH_dom"/>
</dbReference>
<dbReference type="Pfam" id="PF13385">
    <property type="entry name" value="Laminin_G_3"/>
    <property type="match status" value="1"/>
</dbReference>
<dbReference type="InterPro" id="IPR056252">
    <property type="entry name" value="Alfy-like_Arm-like"/>
</dbReference>
<evidence type="ECO:0000259" key="4">
    <source>
        <dbReference type="PROSITE" id="PS50197"/>
    </source>
</evidence>
<dbReference type="OrthoDB" id="26681at2759"/>
<dbReference type="PANTHER" id="PTHR46108">
    <property type="entry name" value="BLUE CHEESE"/>
    <property type="match status" value="1"/>
</dbReference>
<feature type="repeat" description="WD" evidence="3">
    <location>
        <begin position="1815"/>
        <end position="1829"/>
    </location>
</feature>
<dbReference type="InterPro" id="IPR023362">
    <property type="entry name" value="PH-BEACH_dom"/>
</dbReference>
<name>A0A0C3BV36_PILCF</name>
<evidence type="ECO:0000313" key="6">
    <source>
        <dbReference type="EMBL" id="KIM81177.1"/>
    </source>
</evidence>
<evidence type="ECO:0000256" key="1">
    <source>
        <dbReference type="ARBA" id="ARBA00022574"/>
    </source>
</evidence>
<dbReference type="SUPFAM" id="SSF48371">
    <property type="entry name" value="ARM repeat"/>
    <property type="match status" value="1"/>
</dbReference>